<dbReference type="EC" id="1.11.1.6" evidence="3"/>
<evidence type="ECO:0000256" key="7">
    <source>
        <dbReference type="ARBA" id="ARBA00023002"/>
    </source>
</evidence>
<evidence type="ECO:0000256" key="2">
    <source>
        <dbReference type="ARBA" id="ARBA00005329"/>
    </source>
</evidence>
<dbReference type="SUPFAM" id="SSF56634">
    <property type="entry name" value="Heme-dependent catalase-like"/>
    <property type="match status" value="1"/>
</dbReference>
<protein>
    <recommendedName>
        <fullName evidence="3">catalase</fullName>
        <ecNumber evidence="3">1.11.1.6</ecNumber>
    </recommendedName>
</protein>
<sequence length="513" mass="57862">MSLTSAFLLVILSLSLSAAREFLTGDTGHHVGSNQNSQTATKSGGILLQDIYALQKLRRFNTERIPERVVHGRGAGAHGEFRSFGNFSDLTAAEFLSKRGIETEVFVRFSTVIHGKHSPETVRDPRGFAVKFKTATEGNYDLVGNNLPVFFIRDHLKFPDMVHSLKPDPVTNLQDPNRYFDFFSALGGMATHMLTYLYSDLGIPRGYRFMDGHSVNAYKMVNAKKQVKYVKFRWLSKQGVQNLTRAEAAQVQGADFSHATRDLYDAIRRGDFPTWELGVQVMDPSQLDDFDFNPLDASKDWPARQFPFTALGELKLNRVPDNFHLASEQSAFSPGNFLPGKIEPSEDRLLQGRLVSYHESQMHRHGSNTFQYLPVNRAKSAVRNYNQDGVMVMEHAWKGSVNYEPSNDADAYVEDKRSLYSTREICGKNEQGPIEKTLNFRQAGELYRAFSEQQRANLVGNLAVELRTLRSQKILHTMCAHLYKADEEYGRRVAEAAGCTLAKVREIASGLKE</sequence>
<dbReference type="Pfam" id="PF06628">
    <property type="entry name" value="Catalase-rel"/>
    <property type="match status" value="1"/>
</dbReference>
<dbReference type="PROSITE" id="PS51402">
    <property type="entry name" value="CATALASE_3"/>
    <property type="match status" value="1"/>
</dbReference>
<dbReference type="PANTHER" id="PTHR11465">
    <property type="entry name" value="CATALASE"/>
    <property type="match status" value="1"/>
</dbReference>
<organism evidence="14 15">
    <name type="scientific">Chondrus crispus</name>
    <name type="common">Carrageen Irish moss</name>
    <name type="synonym">Polymorpha crispa</name>
    <dbReference type="NCBI Taxonomy" id="2769"/>
    <lineage>
        <taxon>Eukaryota</taxon>
        <taxon>Rhodophyta</taxon>
        <taxon>Florideophyceae</taxon>
        <taxon>Rhodymeniophycidae</taxon>
        <taxon>Gigartinales</taxon>
        <taxon>Gigartinaceae</taxon>
        <taxon>Chondrus</taxon>
    </lineage>
</organism>
<dbReference type="Gramene" id="CDF37302">
    <property type="protein sequence ID" value="CDF37302"/>
    <property type="gene ID" value="CHC_T00005477001"/>
</dbReference>
<evidence type="ECO:0000313" key="14">
    <source>
        <dbReference type="EMBL" id="CDF37302.1"/>
    </source>
</evidence>
<dbReference type="STRING" id="2769.R7QFJ3"/>
<feature type="chain" id="PRO_5004443318" description="catalase" evidence="12">
    <location>
        <begin position="20"/>
        <end position="513"/>
    </location>
</feature>
<feature type="binding site" description="axial binding residue" evidence="11">
    <location>
        <position position="357"/>
    </location>
    <ligand>
        <name>heme</name>
        <dbReference type="ChEBI" id="CHEBI:30413"/>
    </ligand>
    <ligandPart>
        <name>Fe</name>
        <dbReference type="ChEBI" id="CHEBI:18248"/>
    </ligandPart>
</feature>
<evidence type="ECO:0000256" key="3">
    <source>
        <dbReference type="ARBA" id="ARBA00012314"/>
    </source>
</evidence>
<evidence type="ECO:0000256" key="10">
    <source>
        <dbReference type="PIRSR" id="PIRSR038928-1"/>
    </source>
</evidence>
<dbReference type="SMART" id="SM01060">
    <property type="entry name" value="Catalase"/>
    <property type="match status" value="1"/>
</dbReference>
<dbReference type="CDD" id="cd08154">
    <property type="entry name" value="catalase_clade_1"/>
    <property type="match status" value="1"/>
</dbReference>
<keyword evidence="12" id="KW-0732">Signal</keyword>
<dbReference type="GO" id="GO:0046872">
    <property type="term" value="F:metal ion binding"/>
    <property type="evidence" value="ECO:0007669"/>
    <property type="project" value="UniProtKB-KW"/>
</dbReference>
<dbReference type="InterPro" id="IPR011614">
    <property type="entry name" value="Catalase_core"/>
</dbReference>
<dbReference type="InterPro" id="IPR024711">
    <property type="entry name" value="Catalase_clade1/3"/>
</dbReference>
<keyword evidence="8 11" id="KW-0408">Iron</keyword>
<dbReference type="GO" id="GO:0005737">
    <property type="term" value="C:cytoplasm"/>
    <property type="evidence" value="ECO:0007669"/>
    <property type="project" value="TreeGrafter"/>
</dbReference>
<dbReference type="InterPro" id="IPR018028">
    <property type="entry name" value="Catalase"/>
</dbReference>
<evidence type="ECO:0000259" key="13">
    <source>
        <dbReference type="SMART" id="SM01060"/>
    </source>
</evidence>
<dbReference type="InterPro" id="IPR010582">
    <property type="entry name" value="Catalase_immune_responsive"/>
</dbReference>
<evidence type="ECO:0000256" key="9">
    <source>
        <dbReference type="ARBA" id="ARBA00023324"/>
    </source>
</evidence>
<evidence type="ECO:0000256" key="4">
    <source>
        <dbReference type="ARBA" id="ARBA00022559"/>
    </source>
</evidence>
<dbReference type="GO" id="GO:0020037">
    <property type="term" value="F:heme binding"/>
    <property type="evidence" value="ECO:0007669"/>
    <property type="project" value="InterPro"/>
</dbReference>
<dbReference type="GO" id="GO:0042744">
    <property type="term" value="P:hydrogen peroxide catabolic process"/>
    <property type="evidence" value="ECO:0007669"/>
    <property type="project" value="UniProtKB-KW"/>
</dbReference>
<dbReference type="KEGG" id="ccp:CHC_T00005477001"/>
<dbReference type="RefSeq" id="XP_005717121.1">
    <property type="nucleotide sequence ID" value="XM_005717064.1"/>
</dbReference>
<keyword evidence="4" id="KW-0575">Peroxidase</keyword>
<dbReference type="PRINTS" id="PR00067">
    <property type="entry name" value="CATALASE"/>
</dbReference>
<keyword evidence="9" id="KW-0376">Hydrogen peroxide</keyword>
<keyword evidence="6 11" id="KW-0479">Metal-binding</keyword>
<evidence type="ECO:0000256" key="11">
    <source>
        <dbReference type="PIRSR" id="PIRSR038928-2"/>
    </source>
</evidence>
<comment type="cofactor">
    <cofactor evidence="1 11">
        <name>heme</name>
        <dbReference type="ChEBI" id="CHEBI:30413"/>
    </cofactor>
</comment>
<dbReference type="AlphaFoldDB" id="R7QFJ3"/>
<reference evidence="15" key="1">
    <citation type="journal article" date="2013" name="Proc. Natl. Acad. Sci. U.S.A.">
        <title>Genome structure and metabolic features in the red seaweed Chondrus crispus shed light on evolution of the Archaeplastida.</title>
        <authorList>
            <person name="Collen J."/>
            <person name="Porcel B."/>
            <person name="Carre W."/>
            <person name="Ball S.G."/>
            <person name="Chaparro C."/>
            <person name="Tonon T."/>
            <person name="Barbeyron T."/>
            <person name="Michel G."/>
            <person name="Noel B."/>
            <person name="Valentin K."/>
            <person name="Elias M."/>
            <person name="Artiguenave F."/>
            <person name="Arun A."/>
            <person name="Aury J.M."/>
            <person name="Barbosa-Neto J.F."/>
            <person name="Bothwell J.H."/>
            <person name="Bouget F.Y."/>
            <person name="Brillet L."/>
            <person name="Cabello-Hurtado F."/>
            <person name="Capella-Gutierrez S."/>
            <person name="Charrier B."/>
            <person name="Cladiere L."/>
            <person name="Cock J.M."/>
            <person name="Coelho S.M."/>
            <person name="Colleoni C."/>
            <person name="Czjzek M."/>
            <person name="Da Silva C."/>
            <person name="Delage L."/>
            <person name="Denoeud F."/>
            <person name="Deschamps P."/>
            <person name="Dittami S.M."/>
            <person name="Gabaldon T."/>
            <person name="Gachon C.M."/>
            <person name="Groisillier A."/>
            <person name="Herve C."/>
            <person name="Jabbari K."/>
            <person name="Katinka M."/>
            <person name="Kloareg B."/>
            <person name="Kowalczyk N."/>
            <person name="Labadie K."/>
            <person name="Leblanc C."/>
            <person name="Lopez P.J."/>
            <person name="McLachlan D.H."/>
            <person name="Meslet-Cladiere L."/>
            <person name="Moustafa A."/>
            <person name="Nehr Z."/>
            <person name="Nyvall Collen P."/>
            <person name="Panaud O."/>
            <person name="Partensky F."/>
            <person name="Poulain J."/>
            <person name="Rensing S.A."/>
            <person name="Rousvoal S."/>
            <person name="Samson G."/>
            <person name="Symeonidi A."/>
            <person name="Weissenbach J."/>
            <person name="Zambounis A."/>
            <person name="Wincker P."/>
            <person name="Boyen C."/>
        </authorList>
    </citation>
    <scope>NUCLEOTIDE SEQUENCE [LARGE SCALE GENOMIC DNA]</scope>
    <source>
        <strain evidence="15">cv. Stackhouse</strain>
    </source>
</reference>
<evidence type="ECO:0000256" key="8">
    <source>
        <dbReference type="ARBA" id="ARBA00023004"/>
    </source>
</evidence>
<evidence type="ECO:0000256" key="5">
    <source>
        <dbReference type="ARBA" id="ARBA00022617"/>
    </source>
</evidence>
<dbReference type="Pfam" id="PF00199">
    <property type="entry name" value="Catalase"/>
    <property type="match status" value="1"/>
</dbReference>
<name>R7QFJ3_CHOCR</name>
<evidence type="ECO:0000256" key="1">
    <source>
        <dbReference type="ARBA" id="ARBA00001971"/>
    </source>
</evidence>
<accession>R7QFJ3</accession>
<dbReference type="GO" id="GO:0042542">
    <property type="term" value="P:response to hydrogen peroxide"/>
    <property type="evidence" value="ECO:0007669"/>
    <property type="project" value="TreeGrafter"/>
</dbReference>
<keyword evidence="5 11" id="KW-0349">Heme</keyword>
<dbReference type="PANTHER" id="PTHR11465:SF23">
    <property type="entry name" value="CATALASE-2"/>
    <property type="match status" value="1"/>
</dbReference>
<dbReference type="GeneID" id="17324837"/>
<dbReference type="Proteomes" id="UP000012073">
    <property type="component" value="Unassembled WGS sequence"/>
</dbReference>
<comment type="similarity">
    <text evidence="2">Belongs to the catalase family.</text>
</comment>
<feature type="domain" description="Catalase core" evidence="13">
    <location>
        <begin position="24"/>
        <end position="412"/>
    </location>
</feature>
<dbReference type="InterPro" id="IPR020835">
    <property type="entry name" value="Catalase_sf"/>
</dbReference>
<dbReference type="GO" id="GO:0004096">
    <property type="term" value="F:catalase activity"/>
    <property type="evidence" value="ECO:0007669"/>
    <property type="project" value="UniProtKB-EC"/>
</dbReference>
<dbReference type="EMBL" id="HG001830">
    <property type="protein sequence ID" value="CDF37302.1"/>
    <property type="molecule type" value="Genomic_DNA"/>
</dbReference>
<gene>
    <name evidence="14" type="ORF">CHC_T00005477001</name>
</gene>
<dbReference type="PhylomeDB" id="R7QFJ3"/>
<evidence type="ECO:0000256" key="6">
    <source>
        <dbReference type="ARBA" id="ARBA00022723"/>
    </source>
</evidence>
<dbReference type="OrthoDB" id="6880011at2759"/>
<feature type="signal peptide" evidence="12">
    <location>
        <begin position="1"/>
        <end position="19"/>
    </location>
</feature>
<dbReference type="Gene3D" id="2.40.180.10">
    <property type="entry name" value="Catalase core domain"/>
    <property type="match status" value="1"/>
</dbReference>
<feature type="active site" evidence="10">
    <location>
        <position position="145"/>
    </location>
</feature>
<feature type="active site" evidence="10">
    <location>
        <position position="71"/>
    </location>
</feature>
<evidence type="ECO:0000313" key="15">
    <source>
        <dbReference type="Proteomes" id="UP000012073"/>
    </source>
</evidence>
<dbReference type="PIRSF" id="PIRSF038928">
    <property type="entry name" value="Catalase_clade1-3"/>
    <property type="match status" value="1"/>
</dbReference>
<keyword evidence="15" id="KW-1185">Reference proteome</keyword>
<keyword evidence="7" id="KW-0560">Oxidoreductase</keyword>
<proteinExistence type="inferred from homology"/>
<evidence type="ECO:0000256" key="12">
    <source>
        <dbReference type="SAM" id="SignalP"/>
    </source>
</evidence>